<organism evidence="3 4">
    <name type="scientific">Paenibacillus xylanilyticus</name>
    <dbReference type="NCBI Taxonomy" id="248903"/>
    <lineage>
        <taxon>Bacteria</taxon>
        <taxon>Bacillati</taxon>
        <taxon>Bacillota</taxon>
        <taxon>Bacilli</taxon>
        <taxon>Bacillales</taxon>
        <taxon>Paenibacillaceae</taxon>
        <taxon>Paenibacillus</taxon>
    </lineage>
</organism>
<dbReference type="Proteomes" id="UP000526125">
    <property type="component" value="Unassembled WGS sequence"/>
</dbReference>
<accession>A0A7Y6BTF8</accession>
<gene>
    <name evidence="3" type="ORF">HP552_05505</name>
</gene>
<dbReference type="InterPro" id="IPR043993">
    <property type="entry name" value="T4SS_pilin"/>
</dbReference>
<dbReference type="EMBL" id="JABMCB010000154">
    <property type="protein sequence ID" value="NUU74697.1"/>
    <property type="molecule type" value="Genomic_DNA"/>
</dbReference>
<feature type="chain" id="PRO_5039534016" description="Conjugal transfer protein TrbC" evidence="2">
    <location>
        <begin position="25"/>
        <end position="121"/>
    </location>
</feature>
<dbReference type="Pfam" id="PF18895">
    <property type="entry name" value="T4SS_pilin"/>
    <property type="match status" value="1"/>
</dbReference>
<keyword evidence="4" id="KW-1185">Reference proteome</keyword>
<comment type="caution">
    <text evidence="3">The sequence shown here is derived from an EMBL/GenBank/DDBJ whole genome shotgun (WGS) entry which is preliminary data.</text>
</comment>
<evidence type="ECO:0000313" key="4">
    <source>
        <dbReference type="Proteomes" id="UP000526125"/>
    </source>
</evidence>
<evidence type="ECO:0000313" key="3">
    <source>
        <dbReference type="EMBL" id="NUU74697.1"/>
    </source>
</evidence>
<keyword evidence="2" id="KW-0732">Signal</keyword>
<proteinExistence type="predicted"/>
<dbReference type="AlphaFoldDB" id="A0A7Y6BTF8"/>
<keyword evidence="1" id="KW-0472">Membrane</keyword>
<sequence>MKALKSKKFWIMLGLVAVLCLAFATVTSASTKLDPTNVDSFKTWTKDSADRGASAVREVFGWIAAIFLMWGAFMFLTAGGDSNKIQGAKDKFKYTLIALAVVIMADKIVGLFYGIFGGNLT</sequence>
<evidence type="ECO:0000256" key="1">
    <source>
        <dbReference type="SAM" id="Phobius"/>
    </source>
</evidence>
<dbReference type="RefSeq" id="WP_175394582.1">
    <property type="nucleotide sequence ID" value="NZ_JABMCB010000154.1"/>
</dbReference>
<feature type="transmembrane region" description="Helical" evidence="1">
    <location>
        <begin position="92"/>
        <end position="116"/>
    </location>
</feature>
<feature type="transmembrane region" description="Helical" evidence="1">
    <location>
        <begin position="59"/>
        <end position="80"/>
    </location>
</feature>
<evidence type="ECO:0000256" key="2">
    <source>
        <dbReference type="SAM" id="SignalP"/>
    </source>
</evidence>
<keyword evidence="1" id="KW-0812">Transmembrane</keyword>
<reference evidence="3 4" key="1">
    <citation type="submission" date="2020-05" db="EMBL/GenBank/DDBJ databases">
        <title>Genome Sequencing of Type Strains.</title>
        <authorList>
            <person name="Lemaire J.F."/>
            <person name="Inderbitzin P."/>
            <person name="Gregorio O.A."/>
            <person name="Collins S.B."/>
            <person name="Wespe N."/>
            <person name="Knight-Connoni V."/>
        </authorList>
    </citation>
    <scope>NUCLEOTIDE SEQUENCE [LARGE SCALE GENOMIC DNA]</scope>
    <source>
        <strain evidence="3 4">LMG 21957</strain>
    </source>
</reference>
<name>A0A7Y6BTF8_9BACL</name>
<keyword evidence="1" id="KW-1133">Transmembrane helix</keyword>
<protein>
    <recommendedName>
        <fullName evidence="5">Conjugal transfer protein TrbC</fullName>
    </recommendedName>
</protein>
<feature type="signal peptide" evidence="2">
    <location>
        <begin position="1"/>
        <end position="24"/>
    </location>
</feature>
<evidence type="ECO:0008006" key="5">
    <source>
        <dbReference type="Google" id="ProtNLM"/>
    </source>
</evidence>